<dbReference type="InterPro" id="IPR001810">
    <property type="entry name" value="F-box_dom"/>
</dbReference>
<dbReference type="Gene3D" id="1.20.1280.50">
    <property type="match status" value="1"/>
</dbReference>
<accession>A0AA39N1C6</accession>
<sequence>MTVTFESLPVELIAEILGELDLESLIKTSYLSRRLLTITSDSSLNPWRRPILHNLRSATYEDCLRHLSVRQTVPRQNWIEILSLARPSFILFDATLPNLKAADWEECFNRRFLPGWKKWKKDGASWREAFIKLLHRVWHRSQTSCTADESWTKYVVLNRNGSANELEVSSRTFNPVAIFNDMKLQSNLAHLETRIRLVVTLADVRILAFGTLNRPRSTLMVNPNAHIFLHPPELTYQVTSHSYTRLTHPLPAVSHFDYPWFTPGGNDKRWLGSGAEEEEGLCWVGGLMVVAQIVGPKSYERSGDWPPLQDLDLVLGPGRQQYASFTWNDLNAIAPWMEERITKKINGPGLGI</sequence>
<keyword evidence="3" id="KW-1185">Reference proteome</keyword>
<dbReference type="AlphaFoldDB" id="A0AA39N1C6"/>
<organism evidence="2 3">
    <name type="scientific">Armillaria borealis</name>
    <dbReference type="NCBI Taxonomy" id="47425"/>
    <lineage>
        <taxon>Eukaryota</taxon>
        <taxon>Fungi</taxon>
        <taxon>Dikarya</taxon>
        <taxon>Basidiomycota</taxon>
        <taxon>Agaricomycotina</taxon>
        <taxon>Agaricomycetes</taxon>
        <taxon>Agaricomycetidae</taxon>
        <taxon>Agaricales</taxon>
        <taxon>Marasmiineae</taxon>
        <taxon>Physalacriaceae</taxon>
        <taxon>Armillaria</taxon>
    </lineage>
</organism>
<protein>
    <recommendedName>
        <fullName evidence="1">F-box domain-containing protein</fullName>
    </recommendedName>
</protein>
<dbReference type="PROSITE" id="PS50181">
    <property type="entry name" value="FBOX"/>
    <property type="match status" value="1"/>
</dbReference>
<dbReference type="SUPFAM" id="SSF81383">
    <property type="entry name" value="F-box domain"/>
    <property type="match status" value="1"/>
</dbReference>
<evidence type="ECO:0000313" key="2">
    <source>
        <dbReference type="EMBL" id="KAK0453784.1"/>
    </source>
</evidence>
<dbReference type="Proteomes" id="UP001175226">
    <property type="component" value="Unassembled WGS sequence"/>
</dbReference>
<comment type="caution">
    <text evidence="2">The sequence shown here is derived from an EMBL/GenBank/DDBJ whole genome shotgun (WGS) entry which is preliminary data.</text>
</comment>
<feature type="domain" description="F-box" evidence="1">
    <location>
        <begin position="2"/>
        <end position="50"/>
    </location>
</feature>
<proteinExistence type="predicted"/>
<dbReference type="InterPro" id="IPR036047">
    <property type="entry name" value="F-box-like_dom_sf"/>
</dbReference>
<reference evidence="2" key="1">
    <citation type="submission" date="2023-06" db="EMBL/GenBank/DDBJ databases">
        <authorList>
            <consortium name="Lawrence Berkeley National Laboratory"/>
            <person name="Ahrendt S."/>
            <person name="Sahu N."/>
            <person name="Indic B."/>
            <person name="Wong-Bajracharya J."/>
            <person name="Merenyi Z."/>
            <person name="Ke H.-M."/>
            <person name="Monk M."/>
            <person name="Kocsube S."/>
            <person name="Drula E."/>
            <person name="Lipzen A."/>
            <person name="Balint B."/>
            <person name="Henrissat B."/>
            <person name="Andreopoulos B."/>
            <person name="Martin F.M."/>
            <person name="Harder C.B."/>
            <person name="Rigling D."/>
            <person name="Ford K.L."/>
            <person name="Foster G.D."/>
            <person name="Pangilinan J."/>
            <person name="Papanicolaou A."/>
            <person name="Barry K."/>
            <person name="LaButti K."/>
            <person name="Viragh M."/>
            <person name="Koriabine M."/>
            <person name="Yan M."/>
            <person name="Riley R."/>
            <person name="Champramary S."/>
            <person name="Plett K.L."/>
            <person name="Tsai I.J."/>
            <person name="Slot J."/>
            <person name="Sipos G."/>
            <person name="Plett J."/>
            <person name="Nagy L.G."/>
            <person name="Grigoriev I.V."/>
        </authorList>
    </citation>
    <scope>NUCLEOTIDE SEQUENCE</scope>
    <source>
        <strain evidence="2">FPL87.14</strain>
    </source>
</reference>
<evidence type="ECO:0000313" key="3">
    <source>
        <dbReference type="Proteomes" id="UP001175226"/>
    </source>
</evidence>
<evidence type="ECO:0000259" key="1">
    <source>
        <dbReference type="PROSITE" id="PS50181"/>
    </source>
</evidence>
<dbReference type="EMBL" id="JAUEPT010000003">
    <property type="protein sequence ID" value="KAK0453784.1"/>
    <property type="molecule type" value="Genomic_DNA"/>
</dbReference>
<gene>
    <name evidence="2" type="ORF">EV421DRAFT_1701942</name>
</gene>
<dbReference type="Pfam" id="PF00646">
    <property type="entry name" value="F-box"/>
    <property type="match status" value="1"/>
</dbReference>
<name>A0AA39N1C6_9AGAR</name>